<keyword evidence="9" id="KW-1185">Reference proteome</keyword>
<proteinExistence type="predicted"/>
<feature type="transmembrane region" description="Helical" evidence="6">
    <location>
        <begin position="93"/>
        <end position="116"/>
    </location>
</feature>
<organism evidence="8 9">
    <name type="scientific">Salinimonas marina</name>
    <dbReference type="NCBI Taxonomy" id="2785918"/>
    <lineage>
        <taxon>Bacteria</taxon>
        <taxon>Pseudomonadati</taxon>
        <taxon>Pseudomonadota</taxon>
        <taxon>Gammaproteobacteria</taxon>
        <taxon>Alteromonadales</taxon>
        <taxon>Alteromonadaceae</taxon>
        <taxon>Alteromonas/Salinimonas group</taxon>
        <taxon>Salinimonas</taxon>
    </lineage>
</organism>
<dbReference type="GO" id="GO:0005506">
    <property type="term" value="F:iron ion binding"/>
    <property type="evidence" value="ECO:0007669"/>
    <property type="project" value="InterPro"/>
</dbReference>
<dbReference type="GO" id="GO:0008610">
    <property type="term" value="P:lipid biosynthetic process"/>
    <property type="evidence" value="ECO:0007669"/>
    <property type="project" value="InterPro"/>
</dbReference>
<dbReference type="AlphaFoldDB" id="A0A7S9DWA7"/>
<dbReference type="GO" id="GO:0006643">
    <property type="term" value="P:membrane lipid metabolic process"/>
    <property type="evidence" value="ECO:0007669"/>
    <property type="project" value="TreeGrafter"/>
</dbReference>
<dbReference type="GO" id="GO:0050479">
    <property type="term" value="F:glyceryl-ether monooxygenase activity"/>
    <property type="evidence" value="ECO:0007669"/>
    <property type="project" value="TreeGrafter"/>
</dbReference>
<dbReference type="GO" id="GO:0012505">
    <property type="term" value="C:endomembrane system"/>
    <property type="evidence" value="ECO:0007669"/>
    <property type="project" value="UniProtKB-SubCell"/>
</dbReference>
<dbReference type="KEGG" id="smaa:IT774_13640"/>
<evidence type="ECO:0000256" key="3">
    <source>
        <dbReference type="ARBA" id="ARBA00022989"/>
    </source>
</evidence>
<dbReference type="PANTHER" id="PTHR21624:SF3">
    <property type="entry name" value="FATTY ACID HYDROXYLASE DOMAIN-CONTAINING PROTEIN"/>
    <property type="match status" value="1"/>
</dbReference>
<keyword evidence="5 6" id="KW-0472">Membrane</keyword>
<comment type="subcellular location">
    <subcellularLocation>
        <location evidence="1">Endomembrane system</location>
        <topology evidence="1">Multi-pass membrane protein</topology>
    </subcellularLocation>
</comment>
<evidence type="ECO:0000256" key="4">
    <source>
        <dbReference type="ARBA" id="ARBA00023002"/>
    </source>
</evidence>
<sequence length="215" mass="25418">MLYVLGLLLLYPLSMLLPLDKVLATPSLNSELTFLKSDWLVFAGHFLLLDFIYYCKHRIDHRLRLFWRLHLVHHSDEYLDLSTSFRHHPFEIVVTYLVILGIASLLGVPLIVLVTYVSISAMFQPLQHLNVNFPTWFEHYLSFVFITPALHAVHHHHDARFTNSNYGNMFSFWDRLFATFRPPEANTRYGLEYFTQPEETRLSSMLSQPFRYLKK</sequence>
<dbReference type="GO" id="GO:0016020">
    <property type="term" value="C:membrane"/>
    <property type="evidence" value="ECO:0007669"/>
    <property type="project" value="GOC"/>
</dbReference>
<feature type="domain" description="Fatty acid hydroxylase" evidence="7">
    <location>
        <begin position="43"/>
        <end position="179"/>
    </location>
</feature>
<evidence type="ECO:0000256" key="6">
    <source>
        <dbReference type="SAM" id="Phobius"/>
    </source>
</evidence>
<evidence type="ECO:0000256" key="2">
    <source>
        <dbReference type="ARBA" id="ARBA00022692"/>
    </source>
</evidence>
<dbReference type="Proteomes" id="UP000595095">
    <property type="component" value="Chromosome"/>
</dbReference>
<evidence type="ECO:0000313" key="9">
    <source>
        <dbReference type="Proteomes" id="UP000595095"/>
    </source>
</evidence>
<evidence type="ECO:0000256" key="5">
    <source>
        <dbReference type="ARBA" id="ARBA00023136"/>
    </source>
</evidence>
<protein>
    <submittedName>
        <fullName evidence="8">Sterol desaturase family protein</fullName>
    </submittedName>
</protein>
<name>A0A7S9DWA7_9ALTE</name>
<dbReference type="PANTHER" id="PTHR21624">
    <property type="entry name" value="STEROL DESATURASE-RELATED PROTEIN"/>
    <property type="match status" value="1"/>
</dbReference>
<keyword evidence="2 6" id="KW-0812">Transmembrane</keyword>
<evidence type="ECO:0000259" key="7">
    <source>
        <dbReference type="Pfam" id="PF04116"/>
    </source>
</evidence>
<dbReference type="InterPro" id="IPR006694">
    <property type="entry name" value="Fatty_acid_hydroxylase"/>
</dbReference>
<evidence type="ECO:0000256" key="1">
    <source>
        <dbReference type="ARBA" id="ARBA00004127"/>
    </source>
</evidence>
<reference evidence="8 9" key="1">
    <citation type="submission" date="2020-11" db="EMBL/GenBank/DDBJ databases">
        <title>Complete genome sequence for Salinimonas sp. strain G2-b.</title>
        <authorList>
            <person name="Park S.-J."/>
        </authorList>
    </citation>
    <scope>NUCLEOTIDE SEQUENCE [LARGE SCALE GENOMIC DNA]</scope>
    <source>
        <strain evidence="8 9">G2-b</strain>
    </source>
</reference>
<dbReference type="InterPro" id="IPR051689">
    <property type="entry name" value="Sterol_desaturase/TMEM195"/>
</dbReference>
<dbReference type="Pfam" id="PF04116">
    <property type="entry name" value="FA_hydroxylase"/>
    <property type="match status" value="1"/>
</dbReference>
<evidence type="ECO:0000313" key="8">
    <source>
        <dbReference type="EMBL" id="QPG05157.1"/>
    </source>
</evidence>
<dbReference type="EMBL" id="CP064795">
    <property type="protein sequence ID" value="QPG05157.1"/>
    <property type="molecule type" value="Genomic_DNA"/>
</dbReference>
<keyword evidence="4" id="KW-0560">Oxidoreductase</keyword>
<accession>A0A7S9DWA7</accession>
<dbReference type="RefSeq" id="WP_195810248.1">
    <property type="nucleotide sequence ID" value="NZ_CP064795.1"/>
</dbReference>
<gene>
    <name evidence="8" type="ORF">IT774_13640</name>
</gene>
<keyword evidence="3 6" id="KW-1133">Transmembrane helix</keyword>